<reference evidence="7 8" key="1">
    <citation type="journal article" date="2012" name="Nat. Biotechnol.">
        <title>Draft genome sequence of pigeonpea (Cajanus cajan), an orphan legume crop of resource-poor farmers.</title>
        <authorList>
            <person name="Varshney R.K."/>
            <person name="Chen W."/>
            <person name="Li Y."/>
            <person name="Bharti A.K."/>
            <person name="Saxena R.K."/>
            <person name="Schlueter J.A."/>
            <person name="Donoghue M.T."/>
            <person name="Azam S."/>
            <person name="Fan G."/>
            <person name="Whaley A.M."/>
            <person name="Farmer A.D."/>
            <person name="Sheridan J."/>
            <person name="Iwata A."/>
            <person name="Tuteja R."/>
            <person name="Penmetsa R.V."/>
            <person name="Wu W."/>
            <person name="Upadhyaya H.D."/>
            <person name="Yang S.P."/>
            <person name="Shah T."/>
            <person name="Saxena K.B."/>
            <person name="Michael T."/>
            <person name="McCombie W.R."/>
            <person name="Yang B."/>
            <person name="Zhang G."/>
            <person name="Yang H."/>
            <person name="Wang J."/>
            <person name="Spillane C."/>
            <person name="Cook D.R."/>
            <person name="May G.D."/>
            <person name="Xu X."/>
            <person name="Jackson S.A."/>
        </authorList>
    </citation>
    <scope>NUCLEOTIDE SEQUENCE [LARGE SCALE GENOMIC DNA]</scope>
    <source>
        <strain evidence="8">cv. Asha</strain>
    </source>
</reference>
<feature type="domain" description="NAC" evidence="6">
    <location>
        <begin position="14"/>
        <end position="155"/>
    </location>
</feature>
<name>A0A151SM05_CAJCA</name>
<dbReference type="GO" id="GO:0003677">
    <property type="term" value="F:DNA binding"/>
    <property type="evidence" value="ECO:0007669"/>
    <property type="project" value="UniProtKB-KW"/>
</dbReference>
<evidence type="ECO:0000313" key="8">
    <source>
        <dbReference type="Proteomes" id="UP000075243"/>
    </source>
</evidence>
<dbReference type="GO" id="GO:0006355">
    <property type="term" value="P:regulation of DNA-templated transcription"/>
    <property type="evidence" value="ECO:0007669"/>
    <property type="project" value="InterPro"/>
</dbReference>
<organism evidence="7 8">
    <name type="scientific">Cajanus cajan</name>
    <name type="common">Pigeon pea</name>
    <name type="synonym">Cajanus indicus</name>
    <dbReference type="NCBI Taxonomy" id="3821"/>
    <lineage>
        <taxon>Eukaryota</taxon>
        <taxon>Viridiplantae</taxon>
        <taxon>Streptophyta</taxon>
        <taxon>Embryophyta</taxon>
        <taxon>Tracheophyta</taxon>
        <taxon>Spermatophyta</taxon>
        <taxon>Magnoliopsida</taxon>
        <taxon>eudicotyledons</taxon>
        <taxon>Gunneridae</taxon>
        <taxon>Pentapetalae</taxon>
        <taxon>rosids</taxon>
        <taxon>fabids</taxon>
        <taxon>Fabales</taxon>
        <taxon>Fabaceae</taxon>
        <taxon>Papilionoideae</taxon>
        <taxon>50 kb inversion clade</taxon>
        <taxon>NPAAA clade</taxon>
        <taxon>indigoferoid/millettioid clade</taxon>
        <taxon>Phaseoleae</taxon>
        <taxon>Cajanus</taxon>
    </lineage>
</organism>
<dbReference type="PANTHER" id="PTHR31719">
    <property type="entry name" value="NAC TRANSCRIPTION FACTOR 56"/>
    <property type="match status" value="1"/>
</dbReference>
<dbReference type="InterPro" id="IPR036093">
    <property type="entry name" value="NAC_dom_sf"/>
</dbReference>
<gene>
    <name evidence="7" type="ORF">KK1_002102</name>
</gene>
<evidence type="ECO:0000256" key="3">
    <source>
        <dbReference type="ARBA" id="ARBA00023163"/>
    </source>
</evidence>
<feature type="region of interest" description="Disordered" evidence="5">
    <location>
        <begin position="168"/>
        <end position="207"/>
    </location>
</feature>
<dbReference type="Proteomes" id="UP000075243">
    <property type="component" value="Chromosome 11"/>
</dbReference>
<dbReference type="PANTHER" id="PTHR31719:SF252">
    <property type="entry name" value="NAC DOMAIN-CONTAINING PROTEIN"/>
    <property type="match status" value="1"/>
</dbReference>
<dbReference type="OrthoDB" id="1429682at2759"/>
<keyword evidence="8" id="KW-1185">Reference proteome</keyword>
<keyword evidence="4" id="KW-0539">Nucleus</keyword>
<accession>A0A151SM05</accession>
<evidence type="ECO:0000259" key="6">
    <source>
        <dbReference type="PROSITE" id="PS51005"/>
    </source>
</evidence>
<dbReference type="Gene3D" id="2.170.150.80">
    <property type="entry name" value="NAC domain"/>
    <property type="match status" value="1"/>
</dbReference>
<sequence>MELPNESEARTYRLPIGFCFDPSDEVLTGYYLRKKILSQPLPHNFIPECDVFQTEPWRLQGGGRHLNWQKYFFYDPKDRVFENTVKIGAGNGEWRAVERGEQIELSSIQMIAQRNTYVFWERNDNNFIRSNWVMKEFHLALNSNPSLRFCMGVYRIFEMEGRRAKKLRMSGEEASTSGNDGEANDVTPTIGDLTQEYGSVASTSQVE</sequence>
<evidence type="ECO:0000256" key="5">
    <source>
        <dbReference type="SAM" id="MobiDB-lite"/>
    </source>
</evidence>
<dbReference type="AlphaFoldDB" id="A0A151SM05"/>
<keyword evidence="3" id="KW-0804">Transcription</keyword>
<keyword evidence="1" id="KW-0805">Transcription regulation</keyword>
<dbReference type="EMBL" id="CM003613">
    <property type="protein sequence ID" value="KYP55876.1"/>
    <property type="molecule type" value="Genomic_DNA"/>
</dbReference>
<proteinExistence type="predicted"/>
<evidence type="ECO:0000313" key="7">
    <source>
        <dbReference type="EMBL" id="KYP55876.1"/>
    </source>
</evidence>
<dbReference type="PROSITE" id="PS51005">
    <property type="entry name" value="NAC"/>
    <property type="match status" value="1"/>
</dbReference>
<keyword evidence="2" id="KW-0238">DNA-binding</keyword>
<dbReference type="InterPro" id="IPR003441">
    <property type="entry name" value="NAC-dom"/>
</dbReference>
<evidence type="ECO:0000256" key="2">
    <source>
        <dbReference type="ARBA" id="ARBA00023125"/>
    </source>
</evidence>
<evidence type="ECO:0000256" key="1">
    <source>
        <dbReference type="ARBA" id="ARBA00023015"/>
    </source>
</evidence>
<dbReference type="STRING" id="3821.A0A151SM05"/>
<dbReference type="Pfam" id="PF02365">
    <property type="entry name" value="NAM"/>
    <property type="match status" value="1"/>
</dbReference>
<dbReference type="SUPFAM" id="SSF101941">
    <property type="entry name" value="NAC domain"/>
    <property type="match status" value="1"/>
</dbReference>
<dbReference type="OMA" id="CARRTEW"/>
<protein>
    <submittedName>
        <fullName evidence="7">NAC domain-containing protein 7</fullName>
    </submittedName>
</protein>
<evidence type="ECO:0000256" key="4">
    <source>
        <dbReference type="ARBA" id="ARBA00023242"/>
    </source>
</evidence>
<feature type="compositionally biased region" description="Polar residues" evidence="5">
    <location>
        <begin position="196"/>
        <end position="207"/>
    </location>
</feature>
<dbReference type="Gramene" id="C.cajan_02051.t">
    <property type="protein sequence ID" value="C.cajan_02051.t"/>
    <property type="gene ID" value="C.cajan_02051"/>
</dbReference>